<sequence>MAAGGESYDVEDSGDDAGDTAGAVGYIQSPSSMHPAVTSSSGGLTLDSGTLDPSSPFHHHTSPPVIFEWVDEQSVAADHGEASGAYDEISDVMTHGGTAHVTDVVDGTGGVELALATGADLNSLNEPSSRLKDAIEGAHVQNQVSDGGNSEHEDKADEKGDLSNISIQSSSDDKEEGSGGEQQPRTESTSDEEAAVSEHAPGCSSTFEIVTLEEEEEDDHKETMGGVGEQSEAINSEDDDEIQVIPIVKKPPLVIDIEDEESSDDGDIEMIHESRRTLPNSSTACSTQTEEVILDSPISPPGESDHRTYDLLIM</sequence>
<dbReference type="EMBL" id="OB660606">
    <property type="protein sequence ID" value="CAD7225575.1"/>
    <property type="molecule type" value="Genomic_DNA"/>
</dbReference>
<accession>A0A7R8WAJ5</accession>
<name>A0A7R8WAJ5_9CRUS</name>
<organism evidence="2">
    <name type="scientific">Cyprideis torosa</name>
    <dbReference type="NCBI Taxonomy" id="163714"/>
    <lineage>
        <taxon>Eukaryota</taxon>
        <taxon>Metazoa</taxon>
        <taxon>Ecdysozoa</taxon>
        <taxon>Arthropoda</taxon>
        <taxon>Crustacea</taxon>
        <taxon>Oligostraca</taxon>
        <taxon>Ostracoda</taxon>
        <taxon>Podocopa</taxon>
        <taxon>Podocopida</taxon>
        <taxon>Cytherocopina</taxon>
        <taxon>Cytheroidea</taxon>
        <taxon>Cytherideidae</taxon>
        <taxon>Cyprideis</taxon>
    </lineage>
</organism>
<feature type="region of interest" description="Disordered" evidence="1">
    <location>
        <begin position="1"/>
        <end position="59"/>
    </location>
</feature>
<evidence type="ECO:0000256" key="1">
    <source>
        <dbReference type="SAM" id="MobiDB-lite"/>
    </source>
</evidence>
<proteinExistence type="predicted"/>
<feature type="region of interest" description="Disordered" evidence="1">
    <location>
        <begin position="141"/>
        <end position="242"/>
    </location>
</feature>
<reference evidence="2" key="1">
    <citation type="submission" date="2020-11" db="EMBL/GenBank/DDBJ databases">
        <authorList>
            <person name="Tran Van P."/>
        </authorList>
    </citation>
    <scope>NUCLEOTIDE SEQUENCE</scope>
</reference>
<feature type="compositionally biased region" description="Basic and acidic residues" evidence="1">
    <location>
        <begin position="149"/>
        <end position="161"/>
    </location>
</feature>
<feature type="non-terminal residue" evidence="2">
    <location>
        <position position="1"/>
    </location>
</feature>
<feature type="compositionally biased region" description="Low complexity" evidence="1">
    <location>
        <begin position="38"/>
        <end position="56"/>
    </location>
</feature>
<feature type="compositionally biased region" description="Acidic residues" evidence="1">
    <location>
        <begin position="8"/>
        <end position="18"/>
    </location>
</feature>
<evidence type="ECO:0000313" key="2">
    <source>
        <dbReference type="EMBL" id="CAD7225575.1"/>
    </source>
</evidence>
<gene>
    <name evidence="2" type="ORF">CTOB1V02_LOCUS3513</name>
</gene>
<protein>
    <submittedName>
        <fullName evidence="2">Uncharacterized protein</fullName>
    </submittedName>
</protein>
<dbReference type="AlphaFoldDB" id="A0A7R8WAJ5"/>